<name>A0A5J9THF7_9POAL</name>
<dbReference type="AlphaFoldDB" id="A0A5J9THF7"/>
<keyword evidence="2" id="KW-1185">Reference proteome</keyword>
<accession>A0A5J9THF7</accession>
<comment type="caution">
    <text evidence="1">The sequence shown here is derived from an EMBL/GenBank/DDBJ whole genome shotgun (WGS) entry which is preliminary data.</text>
</comment>
<organism evidence="1 2">
    <name type="scientific">Eragrostis curvula</name>
    <name type="common">weeping love grass</name>
    <dbReference type="NCBI Taxonomy" id="38414"/>
    <lineage>
        <taxon>Eukaryota</taxon>
        <taxon>Viridiplantae</taxon>
        <taxon>Streptophyta</taxon>
        <taxon>Embryophyta</taxon>
        <taxon>Tracheophyta</taxon>
        <taxon>Spermatophyta</taxon>
        <taxon>Magnoliopsida</taxon>
        <taxon>Liliopsida</taxon>
        <taxon>Poales</taxon>
        <taxon>Poaceae</taxon>
        <taxon>PACMAD clade</taxon>
        <taxon>Chloridoideae</taxon>
        <taxon>Eragrostideae</taxon>
        <taxon>Eragrostidinae</taxon>
        <taxon>Eragrostis</taxon>
    </lineage>
</organism>
<dbReference type="EMBL" id="RWGY01000039">
    <property type="protein sequence ID" value="TVU10803.1"/>
    <property type="molecule type" value="Genomic_DNA"/>
</dbReference>
<sequence>FLRIVSIVLPSREPPPSSASNRGLGKSCVARGSREGRSVSGWSCAAAVLQSRVSGIPRAAAVLCLGKSCVARGSREGRSGSGRSCAAAVLQSRVSGIPRAAAVLCLGKSCVARGSRTGRSGSGRSCAAAVLQSRVRAVEETAPGMEGKISASFRSLAPGMERHFHHLIAPGMEGKNMSDLWYCGRVGNSDL</sequence>
<protein>
    <submittedName>
        <fullName evidence="1">Uncharacterized protein</fullName>
    </submittedName>
</protein>
<dbReference type="Proteomes" id="UP000324897">
    <property type="component" value="Chromosome 3"/>
</dbReference>
<proteinExistence type="predicted"/>
<dbReference type="Gramene" id="TVU10803">
    <property type="protein sequence ID" value="TVU10803"/>
    <property type="gene ID" value="EJB05_44354"/>
</dbReference>
<feature type="non-terminal residue" evidence="1">
    <location>
        <position position="191"/>
    </location>
</feature>
<evidence type="ECO:0000313" key="2">
    <source>
        <dbReference type="Proteomes" id="UP000324897"/>
    </source>
</evidence>
<evidence type="ECO:0000313" key="1">
    <source>
        <dbReference type="EMBL" id="TVU10803.1"/>
    </source>
</evidence>
<gene>
    <name evidence="1" type="ORF">EJB05_44354</name>
</gene>
<feature type="non-terminal residue" evidence="1">
    <location>
        <position position="1"/>
    </location>
</feature>
<reference evidence="1 2" key="1">
    <citation type="journal article" date="2019" name="Sci. Rep.">
        <title>A high-quality genome of Eragrostis curvula grass provides insights into Poaceae evolution and supports new strategies to enhance forage quality.</title>
        <authorList>
            <person name="Carballo J."/>
            <person name="Santos B.A.C.M."/>
            <person name="Zappacosta D."/>
            <person name="Garbus I."/>
            <person name="Selva J.P."/>
            <person name="Gallo C.A."/>
            <person name="Diaz A."/>
            <person name="Albertini E."/>
            <person name="Caccamo M."/>
            <person name="Echenique V."/>
        </authorList>
    </citation>
    <scope>NUCLEOTIDE SEQUENCE [LARGE SCALE GENOMIC DNA]</scope>
    <source>
        <strain evidence="2">cv. Victoria</strain>
        <tissue evidence="1">Leaf</tissue>
    </source>
</reference>